<dbReference type="OrthoDB" id="309640at2759"/>
<dbReference type="EMBL" id="KN832881">
    <property type="protein sequence ID" value="KIM97966.1"/>
    <property type="molecule type" value="Genomic_DNA"/>
</dbReference>
<reference evidence="4 5" key="1">
    <citation type="submission" date="2014-04" db="EMBL/GenBank/DDBJ databases">
        <authorList>
            <consortium name="DOE Joint Genome Institute"/>
            <person name="Kuo A."/>
            <person name="Martino E."/>
            <person name="Perotto S."/>
            <person name="Kohler A."/>
            <person name="Nagy L.G."/>
            <person name="Floudas D."/>
            <person name="Copeland A."/>
            <person name="Barry K.W."/>
            <person name="Cichocki N."/>
            <person name="Veneault-Fourrey C."/>
            <person name="LaButti K."/>
            <person name="Lindquist E.A."/>
            <person name="Lipzen A."/>
            <person name="Lundell T."/>
            <person name="Morin E."/>
            <person name="Murat C."/>
            <person name="Sun H."/>
            <person name="Tunlid A."/>
            <person name="Henrissat B."/>
            <person name="Grigoriev I.V."/>
            <person name="Hibbett D.S."/>
            <person name="Martin F."/>
            <person name="Nordberg H.P."/>
            <person name="Cantor M.N."/>
            <person name="Hua S.X."/>
        </authorList>
    </citation>
    <scope>NUCLEOTIDE SEQUENCE [LARGE SCALE GENOMIC DNA]</scope>
    <source>
        <strain evidence="4 5">Zn</strain>
    </source>
</reference>
<evidence type="ECO:0000256" key="1">
    <source>
        <dbReference type="SAM" id="Coils"/>
    </source>
</evidence>
<keyword evidence="5" id="KW-1185">Reference proteome</keyword>
<feature type="compositionally biased region" description="Low complexity" evidence="2">
    <location>
        <begin position="8"/>
        <end position="21"/>
    </location>
</feature>
<evidence type="ECO:0000256" key="3">
    <source>
        <dbReference type="SAM" id="Phobius"/>
    </source>
</evidence>
<feature type="transmembrane region" description="Helical" evidence="3">
    <location>
        <begin position="607"/>
        <end position="630"/>
    </location>
</feature>
<feature type="coiled-coil region" evidence="1">
    <location>
        <begin position="468"/>
        <end position="495"/>
    </location>
</feature>
<reference evidence="5" key="2">
    <citation type="submission" date="2015-01" db="EMBL/GenBank/DDBJ databases">
        <title>Evolutionary Origins and Diversification of the Mycorrhizal Mutualists.</title>
        <authorList>
            <consortium name="DOE Joint Genome Institute"/>
            <consortium name="Mycorrhizal Genomics Consortium"/>
            <person name="Kohler A."/>
            <person name="Kuo A."/>
            <person name="Nagy L.G."/>
            <person name="Floudas D."/>
            <person name="Copeland A."/>
            <person name="Barry K.W."/>
            <person name="Cichocki N."/>
            <person name="Veneault-Fourrey C."/>
            <person name="LaButti K."/>
            <person name="Lindquist E.A."/>
            <person name="Lipzen A."/>
            <person name="Lundell T."/>
            <person name="Morin E."/>
            <person name="Murat C."/>
            <person name="Riley R."/>
            <person name="Ohm R."/>
            <person name="Sun H."/>
            <person name="Tunlid A."/>
            <person name="Henrissat B."/>
            <person name="Grigoriev I.V."/>
            <person name="Hibbett D.S."/>
            <person name="Martin F."/>
        </authorList>
    </citation>
    <scope>NUCLEOTIDE SEQUENCE [LARGE SCALE GENOMIC DNA]</scope>
    <source>
        <strain evidence="5">Zn</strain>
    </source>
</reference>
<gene>
    <name evidence="4" type="ORF">OIDMADRAFT_182320</name>
</gene>
<proteinExistence type="predicted"/>
<organism evidence="4 5">
    <name type="scientific">Oidiodendron maius (strain Zn)</name>
    <dbReference type="NCBI Taxonomy" id="913774"/>
    <lineage>
        <taxon>Eukaryota</taxon>
        <taxon>Fungi</taxon>
        <taxon>Dikarya</taxon>
        <taxon>Ascomycota</taxon>
        <taxon>Pezizomycotina</taxon>
        <taxon>Leotiomycetes</taxon>
        <taxon>Leotiomycetes incertae sedis</taxon>
        <taxon>Myxotrichaceae</taxon>
        <taxon>Oidiodendron</taxon>
    </lineage>
</organism>
<keyword evidence="3" id="KW-0472">Membrane</keyword>
<feature type="region of interest" description="Disordered" evidence="2">
    <location>
        <begin position="100"/>
        <end position="198"/>
    </location>
</feature>
<evidence type="ECO:0000313" key="4">
    <source>
        <dbReference type="EMBL" id="KIM97966.1"/>
    </source>
</evidence>
<dbReference type="AlphaFoldDB" id="A0A0C3H676"/>
<keyword evidence="3" id="KW-0812">Transmembrane</keyword>
<dbReference type="HOGENOM" id="CLU_429659_0_0_1"/>
<protein>
    <submittedName>
        <fullName evidence="4">Uncharacterized protein</fullName>
    </submittedName>
</protein>
<name>A0A0C3H676_OIDMZ</name>
<keyword evidence="3" id="KW-1133">Transmembrane helix</keyword>
<feature type="region of interest" description="Disordered" evidence="2">
    <location>
        <begin position="1"/>
        <end position="50"/>
    </location>
</feature>
<accession>A0A0C3H676</accession>
<sequence>MPLPNFWGRKAGANGNAEKGGLPQISAASPDEPPPSTQAGAKSQEQRNIDLSVTSLLQQKQHKAREALYKLKSLPQQSGPQWTPEHHSVLFENVRLLIDSTSDPEVTQNKDLDGECDEGDGEDQDEEENLDGQDGLDNENNEGRNEATTQVTERQQSLTPDSPRQGQKRRREENQDQSNGPHANSQTTQSRRPFKRSKLRTGITQHILEEFETLRPQPLQFNFRSHPAEDRSDEWYIQQFRRLFRKLHDFAHDYFGRHDIDQGYFHQPWAAGMTQEFLRYVEDVATPDPMVGGWDPLLQNTTQREWLIVGIIMRILEIQVFGADLWGAEPQEKELLLGLERALLNREGFARTALRSNAVRSVLGQGAITTNFHTETAVLTAKVALLLKPLTFFLYNRPPRDGGMNRKIEDQYQALHNIIAIAAYLSICIRLSPTIFYFSSVTPNTRYEEDEHHSLDEECYTKSREAVVKAYDAEVKVYADKNAELENVVAKLKAAGKKDTSRVYKKAKEKLNAHIETEPYPPDRTYELMTKIGVWPNISRYKPGTLEDDETGTPLEERRGFRIFDISKGAAVCYLGTEDRLKRVEQRVALEDFVKKKIKRYGKKDKGVGKGVVLAAVAAAAAAGIPYLLYGWTPAAR</sequence>
<keyword evidence="1" id="KW-0175">Coiled coil</keyword>
<dbReference type="Proteomes" id="UP000054321">
    <property type="component" value="Unassembled WGS sequence"/>
</dbReference>
<feature type="compositionally biased region" description="Polar residues" evidence="2">
    <location>
        <begin position="146"/>
        <end position="165"/>
    </location>
</feature>
<feature type="compositionally biased region" description="Polar residues" evidence="2">
    <location>
        <begin position="176"/>
        <end position="191"/>
    </location>
</feature>
<feature type="compositionally biased region" description="Acidic residues" evidence="2">
    <location>
        <begin position="114"/>
        <end position="140"/>
    </location>
</feature>
<evidence type="ECO:0000256" key="2">
    <source>
        <dbReference type="SAM" id="MobiDB-lite"/>
    </source>
</evidence>
<evidence type="ECO:0000313" key="5">
    <source>
        <dbReference type="Proteomes" id="UP000054321"/>
    </source>
</evidence>
<dbReference type="STRING" id="913774.A0A0C3H676"/>
<dbReference type="InParanoid" id="A0A0C3H676"/>